<feature type="region of interest" description="Disordered" evidence="1">
    <location>
        <begin position="168"/>
        <end position="189"/>
    </location>
</feature>
<dbReference type="RefSeq" id="WP_184958843.1">
    <property type="nucleotide sequence ID" value="NZ_JACHIN010000001.1"/>
</dbReference>
<feature type="compositionally biased region" description="Polar residues" evidence="1">
    <location>
        <begin position="180"/>
        <end position="189"/>
    </location>
</feature>
<proteinExistence type="predicted"/>
<comment type="caution">
    <text evidence="2">The sequence shown here is derived from an EMBL/GenBank/DDBJ whole genome shotgun (WGS) entry which is preliminary data.</text>
</comment>
<organism evidence="2 3">
    <name type="scientific">Nonomuraea endophytica</name>
    <dbReference type="NCBI Taxonomy" id="714136"/>
    <lineage>
        <taxon>Bacteria</taxon>
        <taxon>Bacillati</taxon>
        <taxon>Actinomycetota</taxon>
        <taxon>Actinomycetes</taxon>
        <taxon>Streptosporangiales</taxon>
        <taxon>Streptosporangiaceae</taxon>
        <taxon>Nonomuraea</taxon>
    </lineage>
</organism>
<sequence>MFDQTFLRELVAMKDEVGVVSLYTTSDPREEASTRPARGIRLRNELSAIRDHVNTWPDRERREAVFRRLEGLEPDILELLDAAESGIGRALFASVSDDDVRTIKLQVPIEDCAVLESTTYVRPLLTAMATSAPAGLVLVSRDGVRLIDLRYGVAEEIEHETYEIDTEDWRPMRGPGPGGTAQSSSTQTDRFQRRVEDHLRRNLHASAPEIARQARSRGWTDVLLIGDVELTEVLAGAVHPLDVVQVDTIVDTLPPAEAAKHVAPELAATRECRDAALATRAVDAAKSGGRGSLGLNQTLALLNEGRVDHLLLEESAKWSGFKGLDGYLYDHAPAGVPSDPEPDLGERMIEAALNTGVTLTILTTTGAEALANYNGVAALLRW</sequence>
<dbReference type="Gene3D" id="3.30.1330.30">
    <property type="match status" value="1"/>
</dbReference>
<evidence type="ECO:0000313" key="2">
    <source>
        <dbReference type="EMBL" id="MBB5075680.1"/>
    </source>
</evidence>
<evidence type="ECO:0000313" key="3">
    <source>
        <dbReference type="Proteomes" id="UP000568380"/>
    </source>
</evidence>
<evidence type="ECO:0008006" key="4">
    <source>
        <dbReference type="Google" id="ProtNLM"/>
    </source>
</evidence>
<evidence type="ECO:0000256" key="1">
    <source>
        <dbReference type="SAM" id="MobiDB-lite"/>
    </source>
</evidence>
<name>A0A7W7ZYL0_9ACTN</name>
<dbReference type="EMBL" id="JACHIN010000001">
    <property type="protein sequence ID" value="MBB5075680.1"/>
    <property type="molecule type" value="Genomic_DNA"/>
</dbReference>
<dbReference type="AlphaFoldDB" id="A0A7W7ZYL0"/>
<gene>
    <name evidence="2" type="ORF">HNR40_001126</name>
</gene>
<dbReference type="InterPro" id="IPR029064">
    <property type="entry name" value="Ribosomal_eL30-like_sf"/>
</dbReference>
<dbReference type="SUPFAM" id="SSF55315">
    <property type="entry name" value="L30e-like"/>
    <property type="match status" value="1"/>
</dbReference>
<dbReference type="InterPro" id="IPR040983">
    <property type="entry name" value="Bact_RF_family5"/>
</dbReference>
<dbReference type="Pfam" id="PF18846">
    <property type="entry name" value="baeRF_family5"/>
    <property type="match status" value="1"/>
</dbReference>
<accession>A0A7W7ZYL0</accession>
<reference evidence="2 3" key="1">
    <citation type="submission" date="2020-08" db="EMBL/GenBank/DDBJ databases">
        <title>Genomic Encyclopedia of Type Strains, Phase IV (KMG-IV): sequencing the most valuable type-strain genomes for metagenomic binning, comparative biology and taxonomic classification.</title>
        <authorList>
            <person name="Goeker M."/>
        </authorList>
    </citation>
    <scope>NUCLEOTIDE SEQUENCE [LARGE SCALE GENOMIC DNA]</scope>
    <source>
        <strain evidence="2 3">DSM 45385</strain>
    </source>
</reference>
<protein>
    <recommendedName>
        <fullName evidence="4">eRF1 domain-containing protein</fullName>
    </recommendedName>
</protein>
<dbReference type="Proteomes" id="UP000568380">
    <property type="component" value="Unassembled WGS sequence"/>
</dbReference>
<keyword evidence="3" id="KW-1185">Reference proteome</keyword>